<evidence type="ECO:0000313" key="11">
    <source>
        <dbReference type="Proteomes" id="UP000823891"/>
    </source>
</evidence>
<dbReference type="PANTHER" id="PTHR34390:SF2">
    <property type="entry name" value="SUCCINATE TRANSPORTER SUBUNIT YJJP-RELATED"/>
    <property type="match status" value="1"/>
</dbReference>
<reference evidence="10" key="2">
    <citation type="submission" date="2021-04" db="EMBL/GenBank/DDBJ databases">
        <authorList>
            <person name="Gilroy R."/>
        </authorList>
    </citation>
    <scope>NUCLEOTIDE SEQUENCE</scope>
    <source>
        <strain evidence="10">USAMLcec2-132</strain>
    </source>
</reference>
<protein>
    <submittedName>
        <fullName evidence="10">Threonine/serine exporter family protein</fullName>
    </submittedName>
</protein>
<feature type="region of interest" description="Disordered" evidence="7">
    <location>
        <begin position="1"/>
        <end position="27"/>
    </location>
</feature>
<dbReference type="InterPro" id="IPR010619">
    <property type="entry name" value="ThrE-like_N"/>
</dbReference>
<keyword evidence="3 8" id="KW-0812">Transmembrane</keyword>
<evidence type="ECO:0000256" key="4">
    <source>
        <dbReference type="ARBA" id="ARBA00022989"/>
    </source>
</evidence>
<accession>A0A9D2SQX3</accession>
<dbReference type="Pfam" id="PF06738">
    <property type="entry name" value="ThrE"/>
    <property type="match status" value="1"/>
</dbReference>
<sequence length="284" mass="30292">MNGLGNGLREVERETQRNGQSETHGEAQERRLVLDCAMQAGSILLKNGAEIFRVEETVARMCSHYGVESEKAFVLSNGIFLTAGNGNEPFYAKVQHIPVSGARLDRVAAVNQLSREIEEGRYTPQEVKERLDTIERMPEKPAAVKLLASGVGSGCFCCMFGGGPLDCLGAFLTGLILYAYVLKLFAPHLSKIIGNIGGGALVTVLCMLLCRIGLGESMNCMIIGSIMPLVPGIAFTNGVRDIADGDYIAGSVRLLDAILVFVCIAAGVGLVITTYHGLTGGRLL</sequence>
<dbReference type="EMBL" id="DWWS01000066">
    <property type="protein sequence ID" value="HJC25484.1"/>
    <property type="molecule type" value="Genomic_DNA"/>
</dbReference>
<dbReference type="Proteomes" id="UP000823891">
    <property type="component" value="Unassembled WGS sequence"/>
</dbReference>
<evidence type="ECO:0000256" key="2">
    <source>
        <dbReference type="ARBA" id="ARBA00022475"/>
    </source>
</evidence>
<dbReference type="InterPro" id="IPR050539">
    <property type="entry name" value="ThrE_Dicarb/AminoAcid_Exp"/>
</dbReference>
<keyword evidence="4 8" id="KW-1133">Transmembrane helix</keyword>
<evidence type="ECO:0000256" key="3">
    <source>
        <dbReference type="ARBA" id="ARBA00022692"/>
    </source>
</evidence>
<dbReference type="GO" id="GO:0005886">
    <property type="term" value="C:plasma membrane"/>
    <property type="evidence" value="ECO:0007669"/>
    <property type="project" value="UniProtKB-SubCell"/>
</dbReference>
<comment type="similarity">
    <text evidence="6">Belongs to the ThrE exporter (TC 2.A.79) family.</text>
</comment>
<feature type="transmembrane region" description="Helical" evidence="8">
    <location>
        <begin position="192"/>
        <end position="214"/>
    </location>
</feature>
<evidence type="ECO:0000256" key="8">
    <source>
        <dbReference type="SAM" id="Phobius"/>
    </source>
</evidence>
<dbReference type="PANTHER" id="PTHR34390">
    <property type="entry name" value="UPF0442 PROTEIN YJJB-RELATED"/>
    <property type="match status" value="1"/>
</dbReference>
<dbReference type="AlphaFoldDB" id="A0A9D2SQX3"/>
<evidence type="ECO:0000256" key="6">
    <source>
        <dbReference type="ARBA" id="ARBA00034125"/>
    </source>
</evidence>
<reference evidence="10" key="1">
    <citation type="journal article" date="2021" name="PeerJ">
        <title>Extensive microbial diversity within the chicken gut microbiome revealed by metagenomics and culture.</title>
        <authorList>
            <person name="Gilroy R."/>
            <person name="Ravi A."/>
            <person name="Getino M."/>
            <person name="Pursley I."/>
            <person name="Horton D.L."/>
            <person name="Alikhan N.F."/>
            <person name="Baker D."/>
            <person name="Gharbi K."/>
            <person name="Hall N."/>
            <person name="Watson M."/>
            <person name="Adriaenssens E.M."/>
            <person name="Foster-Nyarko E."/>
            <person name="Jarju S."/>
            <person name="Secka A."/>
            <person name="Antonio M."/>
            <person name="Oren A."/>
            <person name="Chaudhuri R.R."/>
            <person name="La Ragione R."/>
            <person name="Hildebrand F."/>
            <person name="Pallen M.J."/>
        </authorList>
    </citation>
    <scope>NUCLEOTIDE SEQUENCE</scope>
    <source>
        <strain evidence="10">USAMLcec2-132</strain>
    </source>
</reference>
<evidence type="ECO:0000259" key="9">
    <source>
        <dbReference type="Pfam" id="PF06738"/>
    </source>
</evidence>
<dbReference type="GO" id="GO:0022857">
    <property type="term" value="F:transmembrane transporter activity"/>
    <property type="evidence" value="ECO:0007669"/>
    <property type="project" value="InterPro"/>
</dbReference>
<organism evidence="10 11">
    <name type="scientific">Candidatus Eisenbergiella merdavium</name>
    <dbReference type="NCBI Taxonomy" id="2838551"/>
    <lineage>
        <taxon>Bacteria</taxon>
        <taxon>Bacillati</taxon>
        <taxon>Bacillota</taxon>
        <taxon>Clostridia</taxon>
        <taxon>Lachnospirales</taxon>
        <taxon>Lachnospiraceae</taxon>
        <taxon>Eisenbergiella</taxon>
    </lineage>
</organism>
<keyword evidence="2" id="KW-1003">Cell membrane</keyword>
<dbReference type="GO" id="GO:0015744">
    <property type="term" value="P:succinate transport"/>
    <property type="evidence" value="ECO:0007669"/>
    <property type="project" value="TreeGrafter"/>
</dbReference>
<feature type="transmembrane region" description="Helical" evidence="8">
    <location>
        <begin position="168"/>
        <end position="185"/>
    </location>
</feature>
<keyword evidence="5 8" id="KW-0472">Membrane</keyword>
<evidence type="ECO:0000256" key="1">
    <source>
        <dbReference type="ARBA" id="ARBA00004651"/>
    </source>
</evidence>
<evidence type="ECO:0000313" key="10">
    <source>
        <dbReference type="EMBL" id="HJC25484.1"/>
    </source>
</evidence>
<evidence type="ECO:0000256" key="7">
    <source>
        <dbReference type="SAM" id="MobiDB-lite"/>
    </source>
</evidence>
<comment type="subcellular location">
    <subcellularLocation>
        <location evidence="1">Cell membrane</location>
        <topology evidence="1">Multi-pass membrane protein</topology>
    </subcellularLocation>
</comment>
<comment type="caution">
    <text evidence="10">The sequence shown here is derived from an EMBL/GenBank/DDBJ whole genome shotgun (WGS) entry which is preliminary data.</text>
</comment>
<name>A0A9D2SQX3_9FIRM</name>
<feature type="transmembrane region" description="Helical" evidence="8">
    <location>
        <begin position="257"/>
        <end position="278"/>
    </location>
</feature>
<evidence type="ECO:0000256" key="5">
    <source>
        <dbReference type="ARBA" id="ARBA00023136"/>
    </source>
</evidence>
<feature type="domain" description="Threonine/serine exporter-like N-terminal" evidence="9">
    <location>
        <begin position="36"/>
        <end position="274"/>
    </location>
</feature>
<proteinExistence type="inferred from homology"/>
<gene>
    <name evidence="10" type="ORF">H9761_17610</name>
</gene>